<evidence type="ECO:0000259" key="7">
    <source>
        <dbReference type="Pfam" id="PF03946"/>
    </source>
</evidence>
<evidence type="ECO:0000256" key="3">
    <source>
        <dbReference type="ARBA" id="ARBA00023274"/>
    </source>
</evidence>
<comment type="subunit">
    <text evidence="4">Part of the ribosomal stalk of the 50S ribosomal subunit. Interacts with L10 and the large rRNA to form the base of the stalk. L10 forms an elongated spine to which L12 dimers bind in a sequential fashion forming a multimeric L10(L12)X complex.</text>
</comment>
<evidence type="ECO:0000259" key="6">
    <source>
        <dbReference type="Pfam" id="PF00298"/>
    </source>
</evidence>
<dbReference type="GO" id="GO:0006412">
    <property type="term" value="P:translation"/>
    <property type="evidence" value="ECO:0007669"/>
    <property type="project" value="UniProtKB-UniRule"/>
</dbReference>
<dbReference type="Pfam" id="PF03946">
    <property type="entry name" value="Ribosomal_L11_N"/>
    <property type="match status" value="1"/>
</dbReference>
<gene>
    <name evidence="4" type="primary">rpl11</name>
</gene>
<accession>A0A1L2JJW2</accession>
<dbReference type="InterPro" id="IPR036769">
    <property type="entry name" value="Ribosomal_uL11_C_sf"/>
</dbReference>
<feature type="domain" description="Large ribosomal subunit protein uL11 C-terminal" evidence="6">
    <location>
        <begin position="71"/>
        <end position="138"/>
    </location>
</feature>
<reference evidence="8" key="1">
    <citation type="journal article" date="2017" name="Nature">
        <title>Metagenomic exploration of ASGARD archaea illuminates the origin of cellular complexity in eukaryotes.</title>
        <authorList>
            <person name="Zaremba-Niedzwiedzka K."/>
            <person name="Caceres E.F."/>
            <person name="Saw J.H.W."/>
            <person name="Backstrom D."/>
            <person name="Juzokaite L."/>
            <person name="Vancaester E."/>
            <person name="Seitz K.W."/>
            <person name="Anantharaman K."/>
            <person name="Starnawski P."/>
            <person name="Kjeldsen K.U."/>
            <person name="Stott M.B."/>
            <person name="Nunoura T."/>
            <person name="Banfield J.F."/>
            <person name="Schramm A."/>
            <person name="Baker B.J."/>
            <person name="Spang A."/>
            <person name="Ettema T.J.G."/>
        </authorList>
    </citation>
    <scope>NUCLEOTIDE SEQUENCE</scope>
    <source>
        <strain evidence="8">TIV_3</strain>
    </source>
</reference>
<keyword evidence="4" id="KW-0699">rRNA-binding</keyword>
<dbReference type="PANTHER" id="PTHR11661">
    <property type="entry name" value="60S RIBOSOMAL PROTEIN L12"/>
    <property type="match status" value="1"/>
</dbReference>
<dbReference type="InterPro" id="IPR020784">
    <property type="entry name" value="Ribosomal_uL11_N"/>
</dbReference>
<dbReference type="Pfam" id="PF00298">
    <property type="entry name" value="Ribosomal_L11"/>
    <property type="match status" value="1"/>
</dbReference>
<dbReference type="CDD" id="cd00349">
    <property type="entry name" value="Ribosomal_L11"/>
    <property type="match status" value="1"/>
</dbReference>
<evidence type="ECO:0000313" key="8">
    <source>
        <dbReference type="EMBL" id="AOZ55988.1"/>
    </source>
</evidence>
<keyword evidence="3 4" id="KW-0687">Ribonucleoprotein</keyword>
<evidence type="ECO:0000256" key="1">
    <source>
        <dbReference type="ARBA" id="ARBA00010537"/>
    </source>
</evidence>
<dbReference type="SUPFAM" id="SSF54747">
    <property type="entry name" value="Ribosomal L11/L12e N-terminal domain"/>
    <property type="match status" value="1"/>
</dbReference>
<protein>
    <recommendedName>
        <fullName evidence="4">Large ribosomal subunit protein uL11</fullName>
    </recommendedName>
</protein>
<comment type="similarity">
    <text evidence="1 4 5">Belongs to the universal ribosomal protein uL11 family.</text>
</comment>
<proteinExistence type="inferred from homology"/>
<dbReference type="SUPFAM" id="SSF46906">
    <property type="entry name" value="Ribosomal protein L11, C-terminal domain"/>
    <property type="match status" value="1"/>
</dbReference>
<comment type="function">
    <text evidence="4">Forms part of the ribosomal stalk which helps the ribosome interact with GTP-bound translation factors.</text>
</comment>
<dbReference type="NCBIfam" id="NF002232">
    <property type="entry name" value="PRK01143.1"/>
    <property type="match status" value="1"/>
</dbReference>
<dbReference type="InterPro" id="IPR036796">
    <property type="entry name" value="Ribosomal_uL11_N_sf"/>
</dbReference>
<name>A0A1L2JJW2_9CREN</name>
<dbReference type="AlphaFoldDB" id="A0A1L2JJW2"/>
<organism evidence="8">
    <name type="scientific">uncultured korarchaeote</name>
    <dbReference type="NCBI Taxonomy" id="161241"/>
    <lineage>
        <taxon>Archaea</taxon>
        <taxon>Thermoproteota</taxon>
        <taxon>environmental samples</taxon>
    </lineage>
</organism>
<sequence>MPPYKSVKFLIEGGSATPGPPIAPALGPLGIRLDRVVAEINKKSMEFKGLKVPVEVIVDLETKDFEVKVGTPPTSALILKELGAERGSGEAKKKSIGSITMEQVLKIAKIKRPQSLSRTFKGTVLEVLGTCVSMGVLVDGKDPKEVIKAVKSGEFNGILREVE</sequence>
<dbReference type="InterPro" id="IPR000911">
    <property type="entry name" value="Ribosomal_uL11"/>
</dbReference>
<dbReference type="GO" id="GO:0070180">
    <property type="term" value="F:large ribosomal subunit rRNA binding"/>
    <property type="evidence" value="ECO:0007669"/>
    <property type="project" value="UniProtKB-UniRule"/>
</dbReference>
<keyword evidence="4" id="KW-0694">RNA-binding</keyword>
<dbReference type="PANTHER" id="PTHR11661:SF1">
    <property type="entry name" value="LARGE RIBOSOMAL SUBUNIT PROTEIN UL11M"/>
    <property type="match status" value="1"/>
</dbReference>
<feature type="domain" description="Large ribosomal subunit protein uL11 N-terminal" evidence="7">
    <location>
        <begin position="7"/>
        <end position="63"/>
    </location>
</feature>
<dbReference type="SMART" id="SM00649">
    <property type="entry name" value="RL11"/>
    <property type="match status" value="1"/>
</dbReference>
<dbReference type="InterPro" id="IPR020783">
    <property type="entry name" value="Ribosomal_uL11_C"/>
</dbReference>
<dbReference type="HAMAP" id="MF_00736">
    <property type="entry name" value="Ribosomal_uL11"/>
    <property type="match status" value="1"/>
</dbReference>
<dbReference type="GO" id="GO:0003735">
    <property type="term" value="F:structural constituent of ribosome"/>
    <property type="evidence" value="ECO:0007669"/>
    <property type="project" value="InterPro"/>
</dbReference>
<dbReference type="Gene3D" id="3.30.1550.10">
    <property type="entry name" value="Ribosomal protein L11/L12, N-terminal domain"/>
    <property type="match status" value="1"/>
</dbReference>
<evidence type="ECO:0000256" key="5">
    <source>
        <dbReference type="RuleBase" id="RU003978"/>
    </source>
</evidence>
<evidence type="ECO:0000256" key="4">
    <source>
        <dbReference type="HAMAP-Rule" id="MF_00736"/>
    </source>
</evidence>
<keyword evidence="2 4" id="KW-0689">Ribosomal protein</keyword>
<dbReference type="Gene3D" id="1.10.10.250">
    <property type="entry name" value="Ribosomal protein L11, C-terminal domain"/>
    <property type="match status" value="1"/>
</dbReference>
<dbReference type="GO" id="GO:0015934">
    <property type="term" value="C:large ribosomal subunit"/>
    <property type="evidence" value="ECO:0007669"/>
    <property type="project" value="TreeGrafter"/>
</dbReference>
<dbReference type="EMBL" id="KX764901">
    <property type="protein sequence ID" value="AOZ55988.1"/>
    <property type="molecule type" value="Genomic_DNA"/>
</dbReference>
<evidence type="ECO:0000256" key="2">
    <source>
        <dbReference type="ARBA" id="ARBA00022980"/>
    </source>
</evidence>